<keyword evidence="3" id="KW-1185">Reference proteome</keyword>
<dbReference type="EMBL" id="BAABCQ010000003">
    <property type="protein sequence ID" value="GAA3952514.1"/>
    <property type="molecule type" value="Genomic_DNA"/>
</dbReference>
<evidence type="ECO:0000313" key="2">
    <source>
        <dbReference type="EMBL" id="GAA3952514.1"/>
    </source>
</evidence>
<feature type="compositionally biased region" description="Basic residues" evidence="1">
    <location>
        <begin position="52"/>
        <end position="63"/>
    </location>
</feature>
<evidence type="ECO:0000313" key="3">
    <source>
        <dbReference type="Proteomes" id="UP001500034"/>
    </source>
</evidence>
<reference evidence="3" key="1">
    <citation type="journal article" date="2019" name="Int. J. Syst. Evol. Microbiol.">
        <title>The Global Catalogue of Microorganisms (GCM) 10K type strain sequencing project: providing services to taxonomists for standard genome sequencing and annotation.</title>
        <authorList>
            <consortium name="The Broad Institute Genomics Platform"/>
            <consortium name="The Broad Institute Genome Sequencing Center for Infectious Disease"/>
            <person name="Wu L."/>
            <person name="Ma J."/>
        </authorList>
    </citation>
    <scope>NUCLEOTIDE SEQUENCE [LARGE SCALE GENOMIC DNA]</scope>
    <source>
        <strain evidence="3">JCM 17027</strain>
    </source>
</reference>
<organism evidence="2 3">
    <name type="scientific">Streptomyces marokkonensis</name>
    <dbReference type="NCBI Taxonomy" id="324855"/>
    <lineage>
        <taxon>Bacteria</taxon>
        <taxon>Bacillati</taxon>
        <taxon>Actinomycetota</taxon>
        <taxon>Actinomycetes</taxon>
        <taxon>Kitasatosporales</taxon>
        <taxon>Streptomycetaceae</taxon>
        <taxon>Streptomyces</taxon>
    </lineage>
</organism>
<sequence length="63" mass="6939">MSKNAPKAFGEPLEGFYGPPAAESMRLTAPQLLEWIMHAAAASTRHEGVARSVRRPPTAHRER</sequence>
<protein>
    <submittedName>
        <fullName evidence="2">Uncharacterized protein</fullName>
    </submittedName>
</protein>
<comment type="caution">
    <text evidence="2">The sequence shown here is derived from an EMBL/GenBank/DDBJ whole genome shotgun (WGS) entry which is preliminary data.</text>
</comment>
<feature type="region of interest" description="Disordered" evidence="1">
    <location>
        <begin position="44"/>
        <end position="63"/>
    </location>
</feature>
<proteinExistence type="predicted"/>
<name>A0ABP7NRG9_9ACTN</name>
<accession>A0ABP7NRG9</accession>
<gene>
    <name evidence="2" type="ORF">GCM10022384_02570</name>
</gene>
<evidence type="ECO:0000256" key="1">
    <source>
        <dbReference type="SAM" id="MobiDB-lite"/>
    </source>
</evidence>
<feature type="region of interest" description="Disordered" evidence="1">
    <location>
        <begin position="1"/>
        <end position="21"/>
    </location>
</feature>
<dbReference type="Proteomes" id="UP001500034">
    <property type="component" value="Unassembled WGS sequence"/>
</dbReference>